<protein>
    <recommendedName>
        <fullName evidence="3">Basal-body rod modification protein FlgD</fullName>
    </recommendedName>
</protein>
<dbReference type="Proteomes" id="UP000030416">
    <property type="component" value="Unassembled WGS sequence"/>
</dbReference>
<dbReference type="GO" id="GO:0044781">
    <property type="term" value="P:bacterial-type flagellum organization"/>
    <property type="evidence" value="ECO:0007669"/>
    <property type="project" value="UniProtKB-UniRule"/>
</dbReference>
<keyword evidence="4" id="KW-0282">Flagellum</keyword>
<proteinExistence type="inferred from homology"/>
<dbReference type="InterPro" id="IPR005648">
    <property type="entry name" value="FlgD"/>
</dbReference>
<dbReference type="Pfam" id="PF03963">
    <property type="entry name" value="FlgD"/>
    <property type="match status" value="1"/>
</dbReference>
<comment type="similarity">
    <text evidence="1 3">Belongs to the FlgD family.</text>
</comment>
<sequence length="217" mass="24452">MTTPITNDYFITNKKQTVKETGNSALGKDAFLQLLVTQLQHQDPTAPMDNTEYISQLAQFSSLEQTQNMTKAIENLLISQQQTQLMNYTTFIGKEVEWHEITDEVDDEGNFIVNNGKGVIEQMKFVDGDPVFILEDGKEISSGNISSVFNNSHSGNNVPENPLVEASKLIGKTIRYESNGEWVNSIIQSVKTNNRTIEYLLENNTLLTKDQFEVIPK</sequence>
<comment type="caution">
    <text evidence="4">The sequence shown here is derived from an EMBL/GenBank/DDBJ whole genome shotgun (WGS) entry which is preliminary data.</text>
</comment>
<keyword evidence="4" id="KW-0969">Cilium</keyword>
<evidence type="ECO:0000313" key="4">
    <source>
        <dbReference type="EMBL" id="KGR80352.1"/>
    </source>
</evidence>
<comment type="function">
    <text evidence="3">Required for flagellar hook formation. May act as a scaffolding protein.</text>
</comment>
<evidence type="ECO:0000313" key="5">
    <source>
        <dbReference type="Proteomes" id="UP000030416"/>
    </source>
</evidence>
<keyword evidence="5" id="KW-1185">Reference proteome</keyword>
<evidence type="ECO:0000256" key="1">
    <source>
        <dbReference type="ARBA" id="ARBA00010577"/>
    </source>
</evidence>
<accession>A0A0A3IZX9</accession>
<dbReference type="AlphaFoldDB" id="A0A0A3IZX9"/>
<keyword evidence="2 3" id="KW-1005">Bacterial flagellum biogenesis</keyword>
<dbReference type="eggNOG" id="COG1843">
    <property type="taxonomic scope" value="Bacteria"/>
</dbReference>
<dbReference type="STRING" id="1384049.CD29_00215"/>
<organism evidence="4 5">
    <name type="scientific">Ureibacillus manganicus DSM 26584</name>
    <dbReference type="NCBI Taxonomy" id="1384049"/>
    <lineage>
        <taxon>Bacteria</taxon>
        <taxon>Bacillati</taxon>
        <taxon>Bacillota</taxon>
        <taxon>Bacilli</taxon>
        <taxon>Bacillales</taxon>
        <taxon>Caryophanaceae</taxon>
        <taxon>Ureibacillus</taxon>
    </lineage>
</organism>
<dbReference type="EMBL" id="JPVN01000001">
    <property type="protein sequence ID" value="KGR80352.1"/>
    <property type="molecule type" value="Genomic_DNA"/>
</dbReference>
<gene>
    <name evidence="4" type="ORF">CD29_00215</name>
</gene>
<keyword evidence="4" id="KW-0966">Cell projection</keyword>
<name>A0A0A3IZX9_9BACL</name>
<reference evidence="4 5" key="1">
    <citation type="submission" date="2014-02" db="EMBL/GenBank/DDBJ databases">
        <title>Draft genome sequence of Lysinibacillus manganicus DSM 26584T.</title>
        <authorList>
            <person name="Zhang F."/>
            <person name="Wang G."/>
            <person name="Zhang L."/>
        </authorList>
    </citation>
    <scope>NUCLEOTIDE SEQUENCE [LARGE SCALE GENOMIC DNA]</scope>
    <source>
        <strain evidence="4 5">DSM 26584</strain>
    </source>
</reference>
<evidence type="ECO:0000256" key="2">
    <source>
        <dbReference type="ARBA" id="ARBA00022795"/>
    </source>
</evidence>
<evidence type="ECO:0000256" key="3">
    <source>
        <dbReference type="RuleBase" id="RU362076"/>
    </source>
</evidence>